<evidence type="ECO:0000313" key="1">
    <source>
        <dbReference type="EMBL" id="SFH30397.1"/>
    </source>
</evidence>
<keyword evidence="2" id="KW-1185">Reference proteome</keyword>
<dbReference type="AlphaFoldDB" id="A0A1I2YXM5"/>
<proteinExistence type="predicted"/>
<name>A0A1I2YXM5_9SPHI</name>
<accession>A0A1I2YXM5</accession>
<evidence type="ECO:0000313" key="2">
    <source>
        <dbReference type="Proteomes" id="UP000199666"/>
    </source>
</evidence>
<dbReference type="InterPro" id="IPR025634">
    <property type="entry name" value="DUF4292"/>
</dbReference>
<evidence type="ECO:0008006" key="3">
    <source>
        <dbReference type="Google" id="ProtNLM"/>
    </source>
</evidence>
<dbReference type="EMBL" id="FOPP01000008">
    <property type="protein sequence ID" value="SFH30397.1"/>
    <property type="molecule type" value="Genomic_DNA"/>
</dbReference>
<dbReference type="Pfam" id="PF14125">
    <property type="entry name" value="DUF4292"/>
    <property type="match status" value="1"/>
</dbReference>
<gene>
    <name evidence="1" type="ORF">SAMN04489864_108167</name>
</gene>
<reference evidence="1 2" key="1">
    <citation type="submission" date="2016-10" db="EMBL/GenBank/DDBJ databases">
        <authorList>
            <person name="de Groot N.N."/>
        </authorList>
    </citation>
    <scope>NUCLEOTIDE SEQUENCE [LARGE SCALE GENOMIC DNA]</scope>
    <source>
        <strain evidence="1 2">DSM 18684</strain>
    </source>
</reference>
<sequence>MRKNILNSLVLIGIVLLAFGCKPKKIIVAPPVAAPDKVEVLSDSKQENLNMLQSKDLLFNTLSLKGKANLTINGNENNVTMLIKIQKDEKIWVSVTAPIVGEVARALITPDSLLLRNNLKREYARKPFSYIYGFTNKQVNFKMLQAVFSGNTIADFMTVTSDLKQENGVWVLSGSKNNLAYQSLFNTLLKVNETSLNDVKTAQAFKVAYGDYTPLNEALFPSSLKINSMAGKKKIDIDVNFTKIDVNIPLEFPFTVPKSYELIK</sequence>
<protein>
    <recommendedName>
        <fullName evidence="3">DUF4292 domain-containing protein</fullName>
    </recommendedName>
</protein>
<dbReference type="STRING" id="414048.SAMN04489864_108167"/>
<dbReference type="OrthoDB" id="849114at2"/>
<dbReference type="Proteomes" id="UP000199666">
    <property type="component" value="Unassembled WGS sequence"/>
</dbReference>
<organism evidence="1 2">
    <name type="scientific">Pedobacter insulae</name>
    <dbReference type="NCBI Taxonomy" id="414048"/>
    <lineage>
        <taxon>Bacteria</taxon>
        <taxon>Pseudomonadati</taxon>
        <taxon>Bacteroidota</taxon>
        <taxon>Sphingobacteriia</taxon>
        <taxon>Sphingobacteriales</taxon>
        <taxon>Sphingobacteriaceae</taxon>
        <taxon>Pedobacter</taxon>
    </lineage>
</organism>
<dbReference type="PROSITE" id="PS51257">
    <property type="entry name" value="PROKAR_LIPOPROTEIN"/>
    <property type="match status" value="1"/>
</dbReference>
<dbReference type="RefSeq" id="WP_090995547.1">
    <property type="nucleotide sequence ID" value="NZ_FOPP01000008.1"/>
</dbReference>
<dbReference type="Gene3D" id="2.50.20.10">
    <property type="entry name" value="Lipoprotein localisation LolA/LolB/LppX"/>
    <property type="match status" value="1"/>
</dbReference>